<gene>
    <name evidence="1" type="primary">mes1</name>
    <name evidence="1" type="ORF">DAT39_015389</name>
</gene>
<name>A0A8J4TG85_CLAMG</name>
<evidence type="ECO:0000313" key="2">
    <source>
        <dbReference type="Proteomes" id="UP000727407"/>
    </source>
</evidence>
<accession>A0A8J4TG85</accession>
<keyword evidence="1" id="KW-0436">Ligase</keyword>
<dbReference type="AlphaFoldDB" id="A0A8J4TG85"/>
<sequence length="69" mass="7988">MPENEEVHSRLQHSSALLYKPLDLPREARGLCDRYHRLGMPSYEIFIVGEPYDPVSVSQNQTASNFQLR</sequence>
<reference evidence="1" key="1">
    <citation type="submission" date="2020-07" db="EMBL/GenBank/DDBJ databases">
        <title>Clarias magur genome sequencing, assembly and annotation.</title>
        <authorList>
            <person name="Kushwaha B."/>
            <person name="Kumar R."/>
            <person name="Das P."/>
            <person name="Joshi C.G."/>
            <person name="Kumar D."/>
            <person name="Nagpure N.S."/>
            <person name="Pandey M."/>
            <person name="Agarwal S."/>
            <person name="Srivastava S."/>
            <person name="Singh M."/>
            <person name="Sahoo L."/>
            <person name="Jayasankar P."/>
            <person name="Meher P.K."/>
            <person name="Koringa P.G."/>
            <person name="Iquebal M.A."/>
            <person name="Das S.P."/>
            <person name="Bit A."/>
            <person name="Patnaik S."/>
            <person name="Patel N."/>
            <person name="Shah T.M."/>
            <person name="Hinsu A."/>
            <person name="Jena J.K."/>
        </authorList>
    </citation>
    <scope>NUCLEOTIDE SEQUENCE</scope>
    <source>
        <strain evidence="1">CIFAMagur01</strain>
        <tissue evidence="1">Testis</tissue>
    </source>
</reference>
<dbReference type="Proteomes" id="UP000727407">
    <property type="component" value="Unassembled WGS sequence"/>
</dbReference>
<comment type="caution">
    <text evidence="1">The sequence shown here is derived from an EMBL/GenBank/DDBJ whole genome shotgun (WGS) entry which is preliminary data.</text>
</comment>
<keyword evidence="2" id="KW-1185">Reference proteome</keyword>
<evidence type="ECO:0000313" key="1">
    <source>
        <dbReference type="EMBL" id="KAF5894880.1"/>
    </source>
</evidence>
<protein>
    <submittedName>
        <fullName evidence="1">Methionine--tRNA ligase, cytoplasmic</fullName>
    </submittedName>
</protein>
<organism evidence="1 2">
    <name type="scientific">Clarias magur</name>
    <name type="common">Asian catfish</name>
    <name type="synonym">Macropteronotus magur</name>
    <dbReference type="NCBI Taxonomy" id="1594786"/>
    <lineage>
        <taxon>Eukaryota</taxon>
        <taxon>Metazoa</taxon>
        <taxon>Chordata</taxon>
        <taxon>Craniata</taxon>
        <taxon>Vertebrata</taxon>
        <taxon>Euteleostomi</taxon>
        <taxon>Actinopterygii</taxon>
        <taxon>Neopterygii</taxon>
        <taxon>Teleostei</taxon>
        <taxon>Ostariophysi</taxon>
        <taxon>Siluriformes</taxon>
        <taxon>Clariidae</taxon>
        <taxon>Clarias</taxon>
    </lineage>
</organism>
<dbReference type="GO" id="GO:0016874">
    <property type="term" value="F:ligase activity"/>
    <property type="evidence" value="ECO:0007669"/>
    <property type="project" value="UniProtKB-KW"/>
</dbReference>
<proteinExistence type="predicted"/>
<dbReference type="EMBL" id="QNUK01000351">
    <property type="protein sequence ID" value="KAF5894880.1"/>
    <property type="molecule type" value="Genomic_DNA"/>
</dbReference>